<dbReference type="PANTHER" id="PTHR38681:SF1">
    <property type="entry name" value="RETROVIRUS-RELATED POL POLYPROTEIN FROM TRANSPOSON 412-LIKE PROTEIN"/>
    <property type="match status" value="1"/>
</dbReference>
<name>A0A8J5NC79_HOMAM</name>
<sequence>MHFSIDTGAQFSVLPKPSGQATPTSTIKLLAANGTRISTYGSKSVMLDLILGRRYTWKLLVADVGFSVICMDFLQHYCFSIDMQHQKICDPTTQRCVTSISTPSSETDSYVETLRDCIRSLRLTPPGQNTQKQVYIDKALDEATHVYVRRMAPGSPLERPYDGPYRVLRRSSKFLTFGHQGVWHTVSIDRLKPAHIDEDTDVPGHPWWCAKVVITVGGVYKF</sequence>
<dbReference type="AlphaFoldDB" id="A0A8J5NC79"/>
<dbReference type="InterPro" id="IPR021109">
    <property type="entry name" value="Peptidase_aspartic_dom_sf"/>
</dbReference>
<organism evidence="1 2">
    <name type="scientific">Homarus americanus</name>
    <name type="common">American lobster</name>
    <dbReference type="NCBI Taxonomy" id="6706"/>
    <lineage>
        <taxon>Eukaryota</taxon>
        <taxon>Metazoa</taxon>
        <taxon>Ecdysozoa</taxon>
        <taxon>Arthropoda</taxon>
        <taxon>Crustacea</taxon>
        <taxon>Multicrustacea</taxon>
        <taxon>Malacostraca</taxon>
        <taxon>Eumalacostraca</taxon>
        <taxon>Eucarida</taxon>
        <taxon>Decapoda</taxon>
        <taxon>Pleocyemata</taxon>
        <taxon>Astacidea</taxon>
        <taxon>Nephropoidea</taxon>
        <taxon>Nephropidae</taxon>
        <taxon>Homarus</taxon>
    </lineage>
</organism>
<dbReference type="SUPFAM" id="SSF50630">
    <property type="entry name" value="Acid proteases"/>
    <property type="match status" value="1"/>
</dbReference>
<proteinExistence type="predicted"/>
<dbReference type="Proteomes" id="UP000747542">
    <property type="component" value="Unassembled WGS sequence"/>
</dbReference>
<dbReference type="PANTHER" id="PTHR38681">
    <property type="entry name" value="RETROVIRUS-RELATED POL POLYPROTEIN FROM TRANSPOSON 412-LIKE PROTEIN-RELATED"/>
    <property type="match status" value="1"/>
</dbReference>
<dbReference type="Gene3D" id="2.40.70.10">
    <property type="entry name" value="Acid Proteases"/>
    <property type="match status" value="1"/>
</dbReference>
<keyword evidence="2" id="KW-1185">Reference proteome</keyword>
<dbReference type="EMBL" id="JAHLQT010002534">
    <property type="protein sequence ID" value="KAG7176888.1"/>
    <property type="molecule type" value="Genomic_DNA"/>
</dbReference>
<evidence type="ECO:0000313" key="1">
    <source>
        <dbReference type="EMBL" id="KAG7176888.1"/>
    </source>
</evidence>
<accession>A0A8J5NC79</accession>
<comment type="caution">
    <text evidence="1">The sequence shown here is derived from an EMBL/GenBank/DDBJ whole genome shotgun (WGS) entry which is preliminary data.</text>
</comment>
<evidence type="ECO:0000313" key="2">
    <source>
        <dbReference type="Proteomes" id="UP000747542"/>
    </source>
</evidence>
<gene>
    <name evidence="1" type="ORF">Hamer_G000085</name>
</gene>
<evidence type="ECO:0008006" key="3">
    <source>
        <dbReference type="Google" id="ProtNLM"/>
    </source>
</evidence>
<protein>
    <recommendedName>
        <fullName evidence="3">Peptidase A2 domain-containing protein</fullName>
    </recommendedName>
</protein>
<reference evidence="1" key="1">
    <citation type="journal article" date="2021" name="Sci. Adv.">
        <title>The American lobster genome reveals insights on longevity, neural, and immune adaptations.</title>
        <authorList>
            <person name="Polinski J.M."/>
            <person name="Zimin A.V."/>
            <person name="Clark K.F."/>
            <person name="Kohn A.B."/>
            <person name="Sadowski N."/>
            <person name="Timp W."/>
            <person name="Ptitsyn A."/>
            <person name="Khanna P."/>
            <person name="Romanova D.Y."/>
            <person name="Williams P."/>
            <person name="Greenwood S.J."/>
            <person name="Moroz L.L."/>
            <person name="Walt D.R."/>
            <person name="Bodnar A.G."/>
        </authorList>
    </citation>
    <scope>NUCLEOTIDE SEQUENCE</scope>
    <source>
        <strain evidence="1">GMGI-L3</strain>
    </source>
</reference>